<sequence>MKFGFIKKLKNIIKTAGKKITGIGGKLYKTTGNITTKLIPISKGIASFLPGGETIGKLLERIPKWYETNGKALTEISEGKKIKDIIKDYGKTLYNDVILNKEKEIKQTNNNYNESRINKVKEMENGVTKEYYKRNLSSLSPYEQEIN</sequence>
<gene>
    <name evidence="1" type="ORF">CL6EHI_196710</name>
</gene>
<dbReference type="EMBL" id="BDEQ01000001">
    <property type="protein sequence ID" value="GAT98873.1"/>
    <property type="molecule type" value="Genomic_DNA"/>
</dbReference>
<accession>A0A5K1U9Q4</accession>
<evidence type="ECO:0000313" key="1">
    <source>
        <dbReference type="EMBL" id="GAT98873.1"/>
    </source>
</evidence>
<reference evidence="1 2" key="1">
    <citation type="submission" date="2016-05" db="EMBL/GenBank/DDBJ databases">
        <title>First whole genome sequencing of Entamoeba histolytica HM1:IMSS-clone-6.</title>
        <authorList>
            <person name="Mukherjee Avik.K."/>
            <person name="Izumyama S."/>
            <person name="Nakada-Tsukui K."/>
            <person name="Nozaki T."/>
        </authorList>
    </citation>
    <scope>NUCLEOTIDE SEQUENCE [LARGE SCALE GENOMIC DNA]</scope>
    <source>
        <strain evidence="1 2">HM1:IMSS clone 6</strain>
    </source>
</reference>
<protein>
    <submittedName>
        <fullName evidence="1">Uncharacterized protein</fullName>
    </submittedName>
</protein>
<name>A0A5K1U9Q4_ENTHI</name>
<comment type="caution">
    <text evidence="1">The sequence shown here is derived from an EMBL/GenBank/DDBJ whole genome shotgun (WGS) entry which is preliminary data.</text>
</comment>
<dbReference type="VEuPathDB" id="AmoebaDB:EHI_132850"/>
<proteinExistence type="predicted"/>
<organism evidence="1 2">
    <name type="scientific">Entamoeba histolytica</name>
    <dbReference type="NCBI Taxonomy" id="5759"/>
    <lineage>
        <taxon>Eukaryota</taxon>
        <taxon>Amoebozoa</taxon>
        <taxon>Evosea</taxon>
        <taxon>Archamoebae</taxon>
        <taxon>Mastigamoebida</taxon>
        <taxon>Entamoebidae</taxon>
        <taxon>Entamoeba</taxon>
    </lineage>
</organism>
<dbReference type="AlphaFoldDB" id="A0A5K1U9Q4"/>
<dbReference type="VEuPathDB" id="AmoebaDB:KM1_215760"/>
<dbReference type="Proteomes" id="UP000078387">
    <property type="component" value="Unassembled WGS sequence"/>
</dbReference>
<evidence type="ECO:0000313" key="2">
    <source>
        <dbReference type="Proteomes" id="UP000078387"/>
    </source>
</evidence>
<dbReference type="VEuPathDB" id="AmoebaDB:EHI5A_199610"/>